<accession>W9XKH9</accession>
<protein>
    <submittedName>
        <fullName evidence="2">Uncharacterized protein</fullName>
    </submittedName>
</protein>
<dbReference type="RefSeq" id="XP_007735316.1">
    <property type="nucleotide sequence ID" value="XM_007737126.1"/>
</dbReference>
<evidence type="ECO:0000313" key="3">
    <source>
        <dbReference type="Proteomes" id="UP000019478"/>
    </source>
</evidence>
<feature type="compositionally biased region" description="Acidic residues" evidence="1">
    <location>
        <begin position="1"/>
        <end position="12"/>
    </location>
</feature>
<dbReference type="HOGENOM" id="CLU_1992340_0_0_1"/>
<evidence type="ECO:0000256" key="1">
    <source>
        <dbReference type="SAM" id="MobiDB-lite"/>
    </source>
</evidence>
<gene>
    <name evidence="2" type="ORF">A1O3_07012</name>
</gene>
<dbReference type="EMBL" id="AMGY01000006">
    <property type="protein sequence ID" value="EXJ80728.1"/>
    <property type="molecule type" value="Genomic_DNA"/>
</dbReference>
<name>W9XKH9_9EURO</name>
<dbReference type="OrthoDB" id="10564749at2759"/>
<sequence>MVPPDSQDEINEAAETLASLSLDTANSPEATRSDEKSAGPPAPPGPSSLRSKVVNSYVNGLIVSTTVQARRVRVKSQELLEMMSERAPDEDDEMELMVSEFLIKANLSRSQLKINQNRALLALDD</sequence>
<dbReference type="Proteomes" id="UP000019478">
    <property type="component" value="Unassembled WGS sequence"/>
</dbReference>
<dbReference type="AlphaFoldDB" id="W9XKH9"/>
<dbReference type="GeneID" id="19171116"/>
<feature type="region of interest" description="Disordered" evidence="1">
    <location>
        <begin position="1"/>
        <end position="51"/>
    </location>
</feature>
<proteinExistence type="predicted"/>
<organism evidence="2 3">
    <name type="scientific">Capronia epimyces CBS 606.96</name>
    <dbReference type="NCBI Taxonomy" id="1182542"/>
    <lineage>
        <taxon>Eukaryota</taxon>
        <taxon>Fungi</taxon>
        <taxon>Dikarya</taxon>
        <taxon>Ascomycota</taxon>
        <taxon>Pezizomycotina</taxon>
        <taxon>Eurotiomycetes</taxon>
        <taxon>Chaetothyriomycetidae</taxon>
        <taxon>Chaetothyriales</taxon>
        <taxon>Herpotrichiellaceae</taxon>
        <taxon>Capronia</taxon>
    </lineage>
</organism>
<evidence type="ECO:0000313" key="2">
    <source>
        <dbReference type="EMBL" id="EXJ80728.1"/>
    </source>
</evidence>
<comment type="caution">
    <text evidence="2">The sequence shown here is derived from an EMBL/GenBank/DDBJ whole genome shotgun (WGS) entry which is preliminary data.</text>
</comment>
<reference evidence="2 3" key="1">
    <citation type="submission" date="2013-03" db="EMBL/GenBank/DDBJ databases">
        <title>The Genome Sequence of Capronia epimyces CBS 606.96.</title>
        <authorList>
            <consortium name="The Broad Institute Genomics Platform"/>
            <person name="Cuomo C."/>
            <person name="de Hoog S."/>
            <person name="Gorbushina A."/>
            <person name="Walker B."/>
            <person name="Young S.K."/>
            <person name="Zeng Q."/>
            <person name="Gargeya S."/>
            <person name="Fitzgerald M."/>
            <person name="Haas B."/>
            <person name="Abouelleil A."/>
            <person name="Allen A.W."/>
            <person name="Alvarado L."/>
            <person name="Arachchi H.M."/>
            <person name="Berlin A.M."/>
            <person name="Chapman S.B."/>
            <person name="Gainer-Dewar J."/>
            <person name="Goldberg J."/>
            <person name="Griggs A."/>
            <person name="Gujja S."/>
            <person name="Hansen M."/>
            <person name="Howarth C."/>
            <person name="Imamovic A."/>
            <person name="Ireland A."/>
            <person name="Larimer J."/>
            <person name="McCowan C."/>
            <person name="Murphy C."/>
            <person name="Pearson M."/>
            <person name="Poon T.W."/>
            <person name="Priest M."/>
            <person name="Roberts A."/>
            <person name="Saif S."/>
            <person name="Shea T."/>
            <person name="Sisk P."/>
            <person name="Sykes S."/>
            <person name="Wortman J."/>
            <person name="Nusbaum C."/>
            <person name="Birren B."/>
        </authorList>
    </citation>
    <scope>NUCLEOTIDE SEQUENCE [LARGE SCALE GENOMIC DNA]</scope>
    <source>
        <strain evidence="2 3">CBS 606.96</strain>
    </source>
</reference>
<keyword evidence="3" id="KW-1185">Reference proteome</keyword>
<feature type="compositionally biased region" description="Polar residues" evidence="1">
    <location>
        <begin position="18"/>
        <end position="30"/>
    </location>
</feature>